<dbReference type="AlphaFoldDB" id="A0AAW2CEM4"/>
<evidence type="ECO:0000313" key="2">
    <source>
        <dbReference type="EMBL" id="KAK9995958.1"/>
    </source>
</evidence>
<dbReference type="EMBL" id="JAZDWU010000007">
    <property type="protein sequence ID" value="KAK9995958.1"/>
    <property type="molecule type" value="Genomic_DNA"/>
</dbReference>
<keyword evidence="3" id="KW-1185">Reference proteome</keyword>
<gene>
    <name evidence="2" type="ORF">SO802_020644</name>
</gene>
<organism evidence="2 3">
    <name type="scientific">Lithocarpus litseifolius</name>
    <dbReference type="NCBI Taxonomy" id="425828"/>
    <lineage>
        <taxon>Eukaryota</taxon>
        <taxon>Viridiplantae</taxon>
        <taxon>Streptophyta</taxon>
        <taxon>Embryophyta</taxon>
        <taxon>Tracheophyta</taxon>
        <taxon>Spermatophyta</taxon>
        <taxon>Magnoliopsida</taxon>
        <taxon>eudicotyledons</taxon>
        <taxon>Gunneridae</taxon>
        <taxon>Pentapetalae</taxon>
        <taxon>rosids</taxon>
        <taxon>fabids</taxon>
        <taxon>Fagales</taxon>
        <taxon>Fagaceae</taxon>
        <taxon>Lithocarpus</taxon>
    </lineage>
</organism>
<evidence type="ECO:0000256" key="1">
    <source>
        <dbReference type="SAM" id="MobiDB-lite"/>
    </source>
</evidence>
<accession>A0AAW2CEM4</accession>
<name>A0AAW2CEM4_9ROSI</name>
<feature type="compositionally biased region" description="Basic and acidic residues" evidence="1">
    <location>
        <begin position="73"/>
        <end position="86"/>
    </location>
</feature>
<evidence type="ECO:0000313" key="3">
    <source>
        <dbReference type="Proteomes" id="UP001459277"/>
    </source>
</evidence>
<dbReference type="Proteomes" id="UP001459277">
    <property type="component" value="Unassembled WGS sequence"/>
</dbReference>
<reference evidence="2 3" key="1">
    <citation type="submission" date="2024-01" db="EMBL/GenBank/DDBJ databases">
        <title>A telomere-to-telomere, gap-free genome of sweet tea (Lithocarpus litseifolius).</title>
        <authorList>
            <person name="Zhou J."/>
        </authorList>
    </citation>
    <scope>NUCLEOTIDE SEQUENCE [LARGE SCALE GENOMIC DNA]</scope>
    <source>
        <strain evidence="2">Zhou-2022a</strain>
        <tissue evidence="2">Leaf</tissue>
    </source>
</reference>
<feature type="region of interest" description="Disordered" evidence="1">
    <location>
        <begin position="1"/>
        <end position="86"/>
    </location>
</feature>
<sequence length="149" mass="16610">MHIRTLRCQRRGTGQKTSRVHGERVRTLGHHVQQRGRGEIDPRVRSDRAGHGPVGLRQAHGGERARSGGVCEARGEGDGGRTREGEHRLYGEHRGECWQREVCRLRDVEACGAGVGEVRELEAGCLWDTRELCFTRASWDANVEGHLGV</sequence>
<feature type="compositionally biased region" description="Basic and acidic residues" evidence="1">
    <location>
        <begin position="36"/>
        <end position="50"/>
    </location>
</feature>
<feature type="compositionally biased region" description="Basic residues" evidence="1">
    <location>
        <begin position="1"/>
        <end position="10"/>
    </location>
</feature>
<proteinExistence type="predicted"/>
<comment type="caution">
    <text evidence="2">The sequence shown here is derived from an EMBL/GenBank/DDBJ whole genome shotgun (WGS) entry which is preliminary data.</text>
</comment>
<protein>
    <submittedName>
        <fullName evidence="2">Uncharacterized protein</fullName>
    </submittedName>
</protein>